<gene>
    <name evidence="1" type="ORF">HP555_04095</name>
</gene>
<dbReference type="SUPFAM" id="SSF75169">
    <property type="entry name" value="DsrEFH-like"/>
    <property type="match status" value="1"/>
</dbReference>
<dbReference type="InterPro" id="IPR027396">
    <property type="entry name" value="DsrEFH-like"/>
</dbReference>
<proteinExistence type="predicted"/>
<evidence type="ECO:0000313" key="1">
    <source>
        <dbReference type="EMBL" id="QQG65107.1"/>
    </source>
</evidence>
<dbReference type="EMBL" id="CP054140">
    <property type="protein sequence ID" value="QQG65107.1"/>
    <property type="molecule type" value="Genomic_DNA"/>
</dbReference>
<dbReference type="AlphaFoldDB" id="A0A7T6AQ16"/>
<dbReference type="Proteomes" id="UP000596092">
    <property type="component" value="Chromosome"/>
</dbReference>
<reference evidence="1 2" key="1">
    <citation type="submission" date="2020-05" db="EMBL/GenBank/DDBJ databases">
        <title>Complete genome of Desulfobulbus oligotrophicus.</title>
        <authorList>
            <person name="Podar M."/>
        </authorList>
    </citation>
    <scope>NUCLEOTIDE SEQUENCE [LARGE SCALE GENOMIC DNA]</scope>
    <source>
        <strain evidence="1 2">Prop6</strain>
    </source>
</reference>
<protein>
    <submittedName>
        <fullName evidence="1">DsrE family protein</fullName>
    </submittedName>
</protein>
<evidence type="ECO:0000313" key="2">
    <source>
        <dbReference type="Proteomes" id="UP000596092"/>
    </source>
</evidence>
<sequence length="115" mass="12740">MKKHVFFAFRDNPLCFIHVLLNSLDMAAKGMEGKIVLEGEAVTLVPIMADSSHFLHPLYRKAREQNLFIGACRACSAKLNVTDAITKENIPLIGEMSGHPAMSAFIDQGYTILTF</sequence>
<name>A0A7T6AQ16_9BACT</name>
<dbReference type="KEGG" id="dog:HP555_04095"/>
<organism evidence="1 2">
    <name type="scientific">Desulfobulbus oligotrophicus</name>
    <dbReference type="NCBI Taxonomy" id="1909699"/>
    <lineage>
        <taxon>Bacteria</taxon>
        <taxon>Pseudomonadati</taxon>
        <taxon>Thermodesulfobacteriota</taxon>
        <taxon>Desulfobulbia</taxon>
        <taxon>Desulfobulbales</taxon>
        <taxon>Desulfobulbaceae</taxon>
        <taxon>Desulfobulbus</taxon>
    </lineage>
</organism>
<dbReference type="RefSeq" id="WP_199263923.1">
    <property type="nucleotide sequence ID" value="NZ_CP054140.1"/>
</dbReference>
<keyword evidence="2" id="KW-1185">Reference proteome</keyword>
<accession>A0A7T6AQ16</accession>